<keyword evidence="5" id="KW-0804">Transcription</keyword>
<dbReference type="KEGG" id="abac:LuPra_01030"/>
<dbReference type="Gene3D" id="1.10.10.10">
    <property type="entry name" value="Winged helix-like DNA-binding domain superfamily/Winged helix DNA-binding domain"/>
    <property type="match status" value="1"/>
</dbReference>
<reference evidence="11 12" key="1">
    <citation type="journal article" date="2016" name="Genome Announc.">
        <title>First Complete Genome Sequence of a Subdivision 6 Acidobacterium Strain.</title>
        <authorList>
            <person name="Huang S."/>
            <person name="Vieira S."/>
            <person name="Bunk B."/>
            <person name="Riedel T."/>
            <person name="Sproer C."/>
            <person name="Overmann J."/>
        </authorList>
    </citation>
    <scope>NUCLEOTIDE SEQUENCE [LARGE SCALE GENOMIC DNA]</scope>
    <source>
        <strain evidence="12">DSM 100886 HEG_-6_39</strain>
    </source>
</reference>
<dbReference type="STRING" id="1855912.LuPra_01030"/>
<dbReference type="InterPro" id="IPR011006">
    <property type="entry name" value="CheY-like_superfamily"/>
</dbReference>
<gene>
    <name evidence="11" type="primary">mprA</name>
    <name evidence="11" type="ORF">LuPra_01030</name>
</gene>
<keyword evidence="4 7" id="KW-0238">DNA-binding</keyword>
<dbReference type="EMBL" id="CP015136">
    <property type="protein sequence ID" value="AMY07849.1"/>
    <property type="molecule type" value="Genomic_DNA"/>
</dbReference>
<feature type="modified residue" description="4-aspartylphosphate" evidence="6">
    <location>
        <position position="54"/>
    </location>
</feature>
<keyword evidence="12" id="KW-1185">Reference proteome</keyword>
<dbReference type="Pfam" id="PF00486">
    <property type="entry name" value="Trans_reg_C"/>
    <property type="match status" value="1"/>
</dbReference>
<evidence type="ECO:0000259" key="9">
    <source>
        <dbReference type="PROSITE" id="PS50110"/>
    </source>
</evidence>
<dbReference type="CDD" id="cd00383">
    <property type="entry name" value="trans_reg_C"/>
    <property type="match status" value="1"/>
</dbReference>
<proteinExistence type="predicted"/>
<evidence type="ECO:0000256" key="6">
    <source>
        <dbReference type="PROSITE-ProRule" id="PRU00169"/>
    </source>
</evidence>
<reference evidence="12" key="2">
    <citation type="submission" date="2016-04" db="EMBL/GenBank/DDBJ databases">
        <title>First Complete Genome Sequence of a Subdivision 6 Acidobacterium.</title>
        <authorList>
            <person name="Huang S."/>
            <person name="Vieira S."/>
            <person name="Bunk B."/>
            <person name="Riedel T."/>
            <person name="Sproeer C."/>
            <person name="Overmann J."/>
        </authorList>
    </citation>
    <scope>NUCLEOTIDE SEQUENCE [LARGE SCALE GENOMIC DNA]</scope>
    <source>
        <strain evidence="12">DSM 100886 HEG_-6_39</strain>
    </source>
</reference>
<dbReference type="SUPFAM" id="SSF46894">
    <property type="entry name" value="C-terminal effector domain of the bipartite response regulators"/>
    <property type="match status" value="1"/>
</dbReference>
<evidence type="ECO:0000256" key="3">
    <source>
        <dbReference type="ARBA" id="ARBA00023015"/>
    </source>
</evidence>
<dbReference type="SUPFAM" id="SSF52172">
    <property type="entry name" value="CheY-like"/>
    <property type="match status" value="1"/>
</dbReference>
<dbReference type="GO" id="GO:0032993">
    <property type="term" value="C:protein-DNA complex"/>
    <property type="evidence" value="ECO:0007669"/>
    <property type="project" value="TreeGrafter"/>
</dbReference>
<evidence type="ECO:0000256" key="5">
    <source>
        <dbReference type="ARBA" id="ARBA00023163"/>
    </source>
</evidence>
<dbReference type="InterPro" id="IPR036388">
    <property type="entry name" value="WH-like_DNA-bd_sf"/>
</dbReference>
<evidence type="ECO:0000256" key="8">
    <source>
        <dbReference type="SAM" id="MobiDB-lite"/>
    </source>
</evidence>
<dbReference type="InterPro" id="IPR039420">
    <property type="entry name" value="WalR-like"/>
</dbReference>
<dbReference type="PROSITE" id="PS51755">
    <property type="entry name" value="OMPR_PHOB"/>
    <property type="match status" value="1"/>
</dbReference>
<dbReference type="GO" id="GO:0000156">
    <property type="term" value="F:phosphorelay response regulator activity"/>
    <property type="evidence" value="ECO:0007669"/>
    <property type="project" value="TreeGrafter"/>
</dbReference>
<evidence type="ECO:0000313" key="12">
    <source>
        <dbReference type="Proteomes" id="UP000076079"/>
    </source>
</evidence>
<accession>A0A143PJA2</accession>
<feature type="domain" description="Response regulatory" evidence="9">
    <location>
        <begin position="3"/>
        <end position="119"/>
    </location>
</feature>
<dbReference type="PANTHER" id="PTHR48111">
    <property type="entry name" value="REGULATOR OF RPOS"/>
    <property type="match status" value="1"/>
</dbReference>
<organism evidence="11 12">
    <name type="scientific">Luteitalea pratensis</name>
    <dbReference type="NCBI Taxonomy" id="1855912"/>
    <lineage>
        <taxon>Bacteria</taxon>
        <taxon>Pseudomonadati</taxon>
        <taxon>Acidobacteriota</taxon>
        <taxon>Vicinamibacteria</taxon>
        <taxon>Vicinamibacterales</taxon>
        <taxon>Vicinamibacteraceae</taxon>
        <taxon>Luteitalea</taxon>
    </lineage>
</organism>
<name>A0A143PJA2_LUTPR</name>
<dbReference type="Pfam" id="PF00072">
    <property type="entry name" value="Response_reg"/>
    <property type="match status" value="1"/>
</dbReference>
<dbReference type="InterPro" id="IPR016032">
    <property type="entry name" value="Sig_transdc_resp-reg_C-effctor"/>
</dbReference>
<evidence type="ECO:0000256" key="7">
    <source>
        <dbReference type="PROSITE-ProRule" id="PRU01091"/>
    </source>
</evidence>
<evidence type="ECO:0000313" key="11">
    <source>
        <dbReference type="EMBL" id="AMY07849.1"/>
    </source>
</evidence>
<keyword evidence="2" id="KW-0902">Two-component regulatory system</keyword>
<dbReference type="PROSITE" id="PS50110">
    <property type="entry name" value="RESPONSE_REGULATORY"/>
    <property type="match status" value="1"/>
</dbReference>
<dbReference type="Gene3D" id="6.10.250.690">
    <property type="match status" value="1"/>
</dbReference>
<dbReference type="InterPro" id="IPR001867">
    <property type="entry name" value="OmpR/PhoB-type_DNA-bd"/>
</dbReference>
<dbReference type="Gene3D" id="3.40.50.2300">
    <property type="match status" value="1"/>
</dbReference>
<feature type="region of interest" description="Disordered" evidence="8">
    <location>
        <begin position="235"/>
        <end position="255"/>
    </location>
</feature>
<keyword evidence="3" id="KW-0805">Transcription regulation</keyword>
<dbReference type="CDD" id="cd17574">
    <property type="entry name" value="REC_OmpR"/>
    <property type="match status" value="1"/>
</dbReference>
<evidence type="ECO:0000259" key="10">
    <source>
        <dbReference type="PROSITE" id="PS51755"/>
    </source>
</evidence>
<dbReference type="Proteomes" id="UP000076079">
    <property type="component" value="Chromosome"/>
</dbReference>
<dbReference type="OrthoDB" id="9793321at2"/>
<dbReference type="RefSeq" id="WP_110169750.1">
    <property type="nucleotide sequence ID" value="NZ_CP015136.1"/>
</dbReference>
<dbReference type="SMART" id="SM00862">
    <property type="entry name" value="Trans_reg_C"/>
    <property type="match status" value="1"/>
</dbReference>
<dbReference type="GO" id="GO:0006355">
    <property type="term" value="P:regulation of DNA-templated transcription"/>
    <property type="evidence" value="ECO:0007669"/>
    <property type="project" value="InterPro"/>
</dbReference>
<feature type="DNA-binding region" description="OmpR/PhoB-type" evidence="7">
    <location>
        <begin position="136"/>
        <end position="235"/>
    </location>
</feature>
<dbReference type="SMART" id="SM00448">
    <property type="entry name" value="REC"/>
    <property type="match status" value="1"/>
</dbReference>
<dbReference type="AlphaFoldDB" id="A0A143PJA2"/>
<dbReference type="GO" id="GO:0000976">
    <property type="term" value="F:transcription cis-regulatory region binding"/>
    <property type="evidence" value="ECO:0007669"/>
    <property type="project" value="TreeGrafter"/>
</dbReference>
<dbReference type="GO" id="GO:0005829">
    <property type="term" value="C:cytosol"/>
    <property type="evidence" value="ECO:0007669"/>
    <property type="project" value="TreeGrafter"/>
</dbReference>
<feature type="domain" description="OmpR/PhoB-type" evidence="10">
    <location>
        <begin position="136"/>
        <end position="235"/>
    </location>
</feature>
<evidence type="ECO:0000256" key="1">
    <source>
        <dbReference type="ARBA" id="ARBA00022553"/>
    </source>
</evidence>
<dbReference type="FunFam" id="3.40.50.2300:FF:000002">
    <property type="entry name" value="DNA-binding response regulator PhoP"/>
    <property type="match status" value="1"/>
</dbReference>
<protein>
    <submittedName>
        <fullName evidence="11">Mycobacterial persistence regulator A</fullName>
    </submittedName>
</protein>
<dbReference type="InterPro" id="IPR001789">
    <property type="entry name" value="Sig_transdc_resp-reg_receiver"/>
</dbReference>
<sequence length="255" mass="28598">MARLLVVEDEPHLAMGLRFNLEADGHEVDVAGDGETALTRLGGETGMFDAVLLDVMLPGKNGFEVARELRARGDYVPILMLTARGRPEDVLQGFDAGVDDYLPKPFELPILLARMRSLLRRSTWARSAPAPPERAPEVYTFGGNTFDPSTLELRVGTMPYHLTAMEADLLQYLLQNAGKVVSRKAILEDVWDLHEDTDTRAIDNFIVRLRRFLNEDPSKPRHVITVRGRGYRFIAEPDDPGRTEAPGAERHRRPT</sequence>
<dbReference type="PANTHER" id="PTHR48111:SF21">
    <property type="entry name" value="DNA-BINDING DUAL MASTER TRANSCRIPTIONAL REGULATOR RPAA"/>
    <property type="match status" value="1"/>
</dbReference>
<evidence type="ECO:0000256" key="2">
    <source>
        <dbReference type="ARBA" id="ARBA00023012"/>
    </source>
</evidence>
<keyword evidence="1 6" id="KW-0597">Phosphoprotein</keyword>
<evidence type="ECO:0000256" key="4">
    <source>
        <dbReference type="ARBA" id="ARBA00023125"/>
    </source>
</evidence>